<dbReference type="InParanoid" id="D6RPG5"/>
<name>D6RPG5_COPC7</name>
<protein>
    <recommendedName>
        <fullName evidence="1">Fungal-type protein kinase domain-containing protein</fullName>
    </recommendedName>
</protein>
<proteinExistence type="predicted"/>
<gene>
    <name evidence="2" type="ORF">CC1G_15103</name>
</gene>
<dbReference type="GeneID" id="9380157"/>
<reference evidence="2 3" key="1">
    <citation type="journal article" date="2010" name="Proc. Natl. Acad. Sci. U.S.A.">
        <title>Insights into evolution of multicellular fungi from the assembled chromosomes of the mushroom Coprinopsis cinerea (Coprinus cinereus).</title>
        <authorList>
            <person name="Stajich J.E."/>
            <person name="Wilke S.K."/>
            <person name="Ahren D."/>
            <person name="Au C.H."/>
            <person name="Birren B.W."/>
            <person name="Borodovsky M."/>
            <person name="Burns C."/>
            <person name="Canback B."/>
            <person name="Casselton L.A."/>
            <person name="Cheng C.K."/>
            <person name="Deng J."/>
            <person name="Dietrich F.S."/>
            <person name="Fargo D.C."/>
            <person name="Farman M.L."/>
            <person name="Gathman A.C."/>
            <person name="Goldberg J."/>
            <person name="Guigo R."/>
            <person name="Hoegger P.J."/>
            <person name="Hooker J.B."/>
            <person name="Huggins A."/>
            <person name="James T.Y."/>
            <person name="Kamada T."/>
            <person name="Kilaru S."/>
            <person name="Kodira C."/>
            <person name="Kues U."/>
            <person name="Kupfer D."/>
            <person name="Kwan H.S."/>
            <person name="Lomsadze A."/>
            <person name="Li W."/>
            <person name="Lilly W.W."/>
            <person name="Ma L.J."/>
            <person name="Mackey A.J."/>
            <person name="Manning G."/>
            <person name="Martin F."/>
            <person name="Muraguchi H."/>
            <person name="Natvig D.O."/>
            <person name="Palmerini H."/>
            <person name="Ramesh M.A."/>
            <person name="Rehmeyer C.J."/>
            <person name="Roe B.A."/>
            <person name="Shenoy N."/>
            <person name="Stanke M."/>
            <person name="Ter-Hovhannisyan V."/>
            <person name="Tunlid A."/>
            <person name="Velagapudi R."/>
            <person name="Vision T.J."/>
            <person name="Zeng Q."/>
            <person name="Zolan M.E."/>
            <person name="Pukkila P.J."/>
        </authorList>
    </citation>
    <scope>NUCLEOTIDE SEQUENCE [LARGE SCALE GENOMIC DNA]</scope>
    <source>
        <strain evidence="3">Okayama-7 / 130 / ATCC MYA-4618 / FGSC 9003</strain>
    </source>
</reference>
<dbReference type="OrthoDB" id="3260094at2759"/>
<sequence>MGLKANSDTGKHRTFKHAGYAVVVHNDSERSVWIRPPLKKEKALVARGRPLRNEPSSSKQKAPFTHVFKTLNTLFRTGSSAPNRIAKSFQTVGNAIRRALGKVKAATNECSIRLDETSEHRSNACITGNPGSQLQLTDIVVPIEVTSTSVPAESKILSNAAKIFNEDPRRRFSYGVTVEDRNVSLWYFSRSLTIRSEPFDVQQHSDILAHVFVSFFCSSYEQLGFDPLVTLLHGGTGYVYELPPDGERTVPLFYKTLEVIWEHRPTRLSGRYGRGWKVEQVHSASDFQRIPGTSTMALKDSSVDVSIPVESEVQEALFRDIAAFGRGINWKSHPLSKDSRVDSDLMELEEVLRGDNFEHAIGGEPFAGVWQRGILPAVHPFVVCLDAVFSFYTTILDRMLTFSNSFRPRCFSRPF</sequence>
<organism evidence="2 3">
    <name type="scientific">Coprinopsis cinerea (strain Okayama-7 / 130 / ATCC MYA-4618 / FGSC 9003)</name>
    <name type="common">Inky cap fungus</name>
    <name type="synonym">Hormographiella aspergillata</name>
    <dbReference type="NCBI Taxonomy" id="240176"/>
    <lineage>
        <taxon>Eukaryota</taxon>
        <taxon>Fungi</taxon>
        <taxon>Dikarya</taxon>
        <taxon>Basidiomycota</taxon>
        <taxon>Agaricomycotina</taxon>
        <taxon>Agaricomycetes</taxon>
        <taxon>Agaricomycetidae</taxon>
        <taxon>Agaricales</taxon>
        <taxon>Agaricineae</taxon>
        <taxon>Psathyrellaceae</taxon>
        <taxon>Coprinopsis</taxon>
    </lineage>
</organism>
<dbReference type="VEuPathDB" id="FungiDB:CC1G_15103"/>
<keyword evidence="3" id="KW-1185">Reference proteome</keyword>
<dbReference type="AlphaFoldDB" id="D6RPG5"/>
<evidence type="ECO:0000313" key="2">
    <source>
        <dbReference type="EMBL" id="EFI26968.1"/>
    </source>
</evidence>
<dbReference type="InterPro" id="IPR040976">
    <property type="entry name" value="Pkinase_fungal"/>
</dbReference>
<evidence type="ECO:0000313" key="3">
    <source>
        <dbReference type="Proteomes" id="UP000001861"/>
    </source>
</evidence>
<feature type="domain" description="Fungal-type protein kinase" evidence="1">
    <location>
        <begin position="132"/>
        <end position="280"/>
    </location>
</feature>
<dbReference type="Proteomes" id="UP000001861">
    <property type="component" value="Unassembled WGS sequence"/>
</dbReference>
<evidence type="ECO:0000259" key="1">
    <source>
        <dbReference type="Pfam" id="PF17667"/>
    </source>
</evidence>
<dbReference type="KEGG" id="cci:CC1G_15103"/>
<accession>D6RPG5</accession>
<dbReference type="Pfam" id="PF17667">
    <property type="entry name" value="Pkinase_fungal"/>
    <property type="match status" value="1"/>
</dbReference>
<dbReference type="STRING" id="240176.D6RPG5"/>
<dbReference type="RefSeq" id="XP_002910462.1">
    <property type="nucleotide sequence ID" value="XM_002910416.1"/>
</dbReference>
<dbReference type="HOGENOM" id="CLU_662244_0_0_1"/>
<dbReference type="EMBL" id="AACS02000009">
    <property type="protein sequence ID" value="EFI26968.1"/>
    <property type="molecule type" value="Genomic_DNA"/>
</dbReference>
<comment type="caution">
    <text evidence="2">The sequence shown here is derived from an EMBL/GenBank/DDBJ whole genome shotgun (WGS) entry which is preliminary data.</text>
</comment>